<evidence type="ECO:0000256" key="3">
    <source>
        <dbReference type="ARBA" id="ARBA00023235"/>
    </source>
</evidence>
<dbReference type="GO" id="GO:0003755">
    <property type="term" value="F:peptidyl-prolyl cis-trans isomerase activity"/>
    <property type="evidence" value="ECO:0007669"/>
    <property type="project" value="UniProtKB-KW"/>
</dbReference>
<dbReference type="PANTHER" id="PTHR10516:SF443">
    <property type="entry name" value="FK506-BINDING PROTEIN 59-RELATED"/>
    <property type="match status" value="1"/>
</dbReference>
<evidence type="ECO:0000259" key="4">
    <source>
        <dbReference type="PROSITE" id="PS50059"/>
    </source>
</evidence>
<dbReference type="PROSITE" id="PS50059">
    <property type="entry name" value="FKBP_PPIASE"/>
    <property type="match status" value="1"/>
</dbReference>
<dbReference type="InterPro" id="IPR050689">
    <property type="entry name" value="FKBP-type_PPIase"/>
</dbReference>
<evidence type="ECO:0000313" key="5">
    <source>
        <dbReference type="EMBL" id="CAB4579544.1"/>
    </source>
</evidence>
<organism evidence="6">
    <name type="scientific">freshwater metagenome</name>
    <dbReference type="NCBI Taxonomy" id="449393"/>
    <lineage>
        <taxon>unclassified sequences</taxon>
        <taxon>metagenomes</taxon>
        <taxon>ecological metagenomes</taxon>
    </lineage>
</organism>
<reference evidence="6" key="1">
    <citation type="submission" date="2020-05" db="EMBL/GenBank/DDBJ databases">
        <authorList>
            <person name="Chiriac C."/>
            <person name="Salcher M."/>
            <person name="Ghai R."/>
            <person name="Kavagutti S V."/>
        </authorList>
    </citation>
    <scope>NUCLEOTIDE SEQUENCE</scope>
</reference>
<proteinExistence type="predicted"/>
<keyword evidence="2" id="KW-0697">Rotamase</keyword>
<dbReference type="Gene3D" id="3.10.50.40">
    <property type="match status" value="1"/>
</dbReference>
<evidence type="ECO:0000256" key="2">
    <source>
        <dbReference type="ARBA" id="ARBA00023110"/>
    </source>
</evidence>
<dbReference type="InterPro" id="IPR001179">
    <property type="entry name" value="PPIase_FKBP_dom"/>
</dbReference>
<dbReference type="SUPFAM" id="SSF54534">
    <property type="entry name" value="FKBP-like"/>
    <property type="match status" value="1"/>
</dbReference>
<evidence type="ECO:0000313" key="6">
    <source>
        <dbReference type="EMBL" id="CAB4862728.1"/>
    </source>
</evidence>
<evidence type="ECO:0000256" key="1">
    <source>
        <dbReference type="ARBA" id="ARBA00013194"/>
    </source>
</evidence>
<gene>
    <name evidence="5" type="ORF">UFOPK1767_00207</name>
    <name evidence="6" type="ORF">UFOPK3339_00490</name>
</gene>
<protein>
    <recommendedName>
        <fullName evidence="1">peptidylprolyl isomerase</fullName>
        <ecNumber evidence="1">5.2.1.8</ecNumber>
    </recommendedName>
</protein>
<dbReference type="PANTHER" id="PTHR10516">
    <property type="entry name" value="PEPTIDYL-PROLYL CIS-TRANS ISOMERASE"/>
    <property type="match status" value="1"/>
</dbReference>
<dbReference type="InterPro" id="IPR046357">
    <property type="entry name" value="PPIase_dom_sf"/>
</dbReference>
<name>A0A6J7D115_9ZZZZ</name>
<sequence length="347" mass="35547">MPFVTPSPSLRTLGDAANRLTVSKEVPVRFTARPVALALVAALSAVVLVGCSPASDSCNNPLGEGSASLVSASGPFGQPPLVEFPTPFVGRDASTATVIPGSGDIIESGSYVDFEATLSAGVDQTVIQATEYGANGAPAQRIPIEAGTNALSDSFLCHRAGERFVLTGTIGDIFGDQGPIGIDPTDTMVVVFDVIGVYPHSASGLPQFAQDGMPAVTTAPDGRPGIAVPNIEPPTDLRISTLTKGDGSIVSEGQTVVVHYTGVVWGGVVFDSTWDMNRPSDLIAQSFIDNAGVGVVPGFAKALIGQTVGSRVLVTIPPSEGYPSGQEPTSIPANATMIFVIDILGTK</sequence>
<dbReference type="Pfam" id="PF00254">
    <property type="entry name" value="FKBP_C"/>
    <property type="match status" value="1"/>
</dbReference>
<keyword evidence="3" id="KW-0413">Isomerase</keyword>
<accession>A0A6J7D115</accession>
<dbReference type="AlphaFoldDB" id="A0A6J7D115"/>
<dbReference type="EMBL" id="CAEZTZ010000014">
    <property type="protein sequence ID" value="CAB4579544.1"/>
    <property type="molecule type" value="Genomic_DNA"/>
</dbReference>
<feature type="domain" description="PPIase FKBP-type" evidence="4">
    <location>
        <begin position="253"/>
        <end position="347"/>
    </location>
</feature>
<dbReference type="EC" id="5.2.1.8" evidence="1"/>
<dbReference type="EMBL" id="CAFBLF010000055">
    <property type="protein sequence ID" value="CAB4862728.1"/>
    <property type="molecule type" value="Genomic_DNA"/>
</dbReference>